<evidence type="ECO:0000256" key="1">
    <source>
        <dbReference type="SAM" id="Phobius"/>
    </source>
</evidence>
<keyword evidence="1" id="KW-1133">Transmembrane helix</keyword>
<evidence type="ECO:0000313" key="3">
    <source>
        <dbReference type="Proteomes" id="UP000030655"/>
    </source>
</evidence>
<gene>
    <name evidence="2" type="ORF">H312_00529</name>
</gene>
<proteinExistence type="predicted"/>
<feature type="transmembrane region" description="Helical" evidence="1">
    <location>
        <begin position="38"/>
        <end position="58"/>
    </location>
</feature>
<keyword evidence="3" id="KW-1185">Reference proteome</keyword>
<reference evidence="2 3" key="2">
    <citation type="submission" date="2014-03" db="EMBL/GenBank/DDBJ databases">
        <title>The Genome Sequence of Anncaliia algerae insect isolate PRA339.</title>
        <authorList>
            <consortium name="The Broad Institute Genome Sequencing Platform"/>
            <consortium name="The Broad Institute Genome Sequencing Center for Infectious Disease"/>
            <person name="Cuomo C."/>
            <person name="Becnel J."/>
            <person name="Sanscrainte N."/>
            <person name="Walker B."/>
            <person name="Young S.K."/>
            <person name="Zeng Q."/>
            <person name="Gargeya S."/>
            <person name="Fitzgerald M."/>
            <person name="Haas B."/>
            <person name="Abouelleil A."/>
            <person name="Alvarado L."/>
            <person name="Arachchi H.M."/>
            <person name="Berlin A.M."/>
            <person name="Chapman S.B."/>
            <person name="Dewar J."/>
            <person name="Goldberg J."/>
            <person name="Griggs A."/>
            <person name="Gujja S."/>
            <person name="Hansen M."/>
            <person name="Howarth C."/>
            <person name="Imamovic A."/>
            <person name="Larimer J."/>
            <person name="McCowan C."/>
            <person name="Murphy C."/>
            <person name="Neiman D."/>
            <person name="Pearson M."/>
            <person name="Priest M."/>
            <person name="Roberts A."/>
            <person name="Saif S."/>
            <person name="Shea T."/>
            <person name="Sisk P."/>
            <person name="Sykes S."/>
            <person name="Wortman J."/>
            <person name="Nusbaum C."/>
            <person name="Birren B."/>
        </authorList>
    </citation>
    <scope>NUCLEOTIDE SEQUENCE [LARGE SCALE GENOMIC DNA]</scope>
    <source>
        <strain evidence="2 3">PRA339</strain>
    </source>
</reference>
<name>A0A059F4Q5_9MICR</name>
<reference evidence="3" key="1">
    <citation type="submission" date="2013-02" db="EMBL/GenBank/DDBJ databases">
        <authorList>
            <consortium name="The Broad Institute Genome Sequencing Platform"/>
            <person name="Cuomo C."/>
            <person name="Becnel J."/>
            <person name="Sanscrainte N."/>
            <person name="Walker B."/>
            <person name="Young S.K."/>
            <person name="Zeng Q."/>
            <person name="Gargeya S."/>
            <person name="Fitzgerald M."/>
            <person name="Haas B."/>
            <person name="Abouelleil A."/>
            <person name="Alvarado L."/>
            <person name="Arachchi H.M."/>
            <person name="Berlin A.M."/>
            <person name="Chapman S.B."/>
            <person name="Dewar J."/>
            <person name="Goldberg J."/>
            <person name="Griggs A."/>
            <person name="Gujja S."/>
            <person name="Hansen M."/>
            <person name="Howarth C."/>
            <person name="Imamovic A."/>
            <person name="Larimer J."/>
            <person name="McCowan C."/>
            <person name="Murphy C."/>
            <person name="Neiman D."/>
            <person name="Pearson M."/>
            <person name="Priest M."/>
            <person name="Roberts A."/>
            <person name="Saif S."/>
            <person name="Shea T."/>
            <person name="Sisk P."/>
            <person name="Sykes S."/>
            <person name="Wortman J."/>
            <person name="Nusbaum C."/>
            <person name="Birren B."/>
        </authorList>
    </citation>
    <scope>NUCLEOTIDE SEQUENCE [LARGE SCALE GENOMIC DNA]</scope>
    <source>
        <strain evidence="3">PRA339</strain>
    </source>
</reference>
<dbReference type="VEuPathDB" id="MicrosporidiaDB:H312_00529"/>
<dbReference type="HOGENOM" id="CLU_2830716_0_0_1"/>
<protein>
    <submittedName>
        <fullName evidence="2">Uncharacterized protein</fullName>
    </submittedName>
</protein>
<keyword evidence="1" id="KW-0812">Transmembrane</keyword>
<evidence type="ECO:0000313" key="2">
    <source>
        <dbReference type="EMBL" id="KCZ82047.1"/>
    </source>
</evidence>
<dbReference type="Proteomes" id="UP000030655">
    <property type="component" value="Unassembled WGS sequence"/>
</dbReference>
<dbReference type="AlphaFoldDB" id="A0A059F4Q5"/>
<sequence>MFVKYHLEINLIIQIYKFKSYDSSYIICIFKFFLKNIITYYSLKNFLIVNIITGYAFIKNKMISIR</sequence>
<keyword evidence="1" id="KW-0472">Membrane</keyword>
<organism evidence="2 3">
    <name type="scientific">Anncaliia algerae PRA339</name>
    <dbReference type="NCBI Taxonomy" id="1288291"/>
    <lineage>
        <taxon>Eukaryota</taxon>
        <taxon>Fungi</taxon>
        <taxon>Fungi incertae sedis</taxon>
        <taxon>Microsporidia</taxon>
        <taxon>Tubulinosematoidea</taxon>
        <taxon>Tubulinosematidae</taxon>
        <taxon>Anncaliia</taxon>
    </lineage>
</organism>
<dbReference type="EMBL" id="KK365133">
    <property type="protein sequence ID" value="KCZ82047.1"/>
    <property type="molecule type" value="Genomic_DNA"/>
</dbReference>
<accession>A0A059F4Q5</accession>